<organism evidence="2 3">
    <name type="scientific">Stackebrandtia nassauensis (strain DSM 44728 / CIP 108903 / NRRL B-16338 / NBRC 102104 / LLR-40K-21)</name>
    <dbReference type="NCBI Taxonomy" id="446470"/>
    <lineage>
        <taxon>Bacteria</taxon>
        <taxon>Bacillati</taxon>
        <taxon>Actinomycetota</taxon>
        <taxon>Actinomycetes</taxon>
        <taxon>Glycomycetales</taxon>
        <taxon>Glycomycetaceae</taxon>
        <taxon>Stackebrandtia</taxon>
    </lineage>
</organism>
<feature type="transmembrane region" description="Helical" evidence="1">
    <location>
        <begin position="237"/>
        <end position="257"/>
    </location>
</feature>
<feature type="transmembrane region" description="Helical" evidence="1">
    <location>
        <begin position="298"/>
        <end position="316"/>
    </location>
</feature>
<evidence type="ECO:0008006" key="4">
    <source>
        <dbReference type="Google" id="ProtNLM"/>
    </source>
</evidence>
<accession>D3PXA6</accession>
<gene>
    <name evidence="2" type="ordered locus">Snas_1667</name>
</gene>
<dbReference type="EMBL" id="CP001778">
    <property type="protein sequence ID" value="ADD41369.1"/>
    <property type="molecule type" value="Genomic_DNA"/>
</dbReference>
<name>D3PXA6_STANL</name>
<reference evidence="2 3" key="1">
    <citation type="journal article" date="2009" name="Stand. Genomic Sci.">
        <title>Complete genome sequence of Stackebrandtia nassauensis type strain (LLR-40K-21).</title>
        <authorList>
            <person name="Munk C."/>
            <person name="Lapidus A."/>
            <person name="Copeland A."/>
            <person name="Jando M."/>
            <person name="Mayilraj S."/>
            <person name="Glavina Del Rio T."/>
            <person name="Nolan M."/>
            <person name="Chen F."/>
            <person name="Lucas S."/>
            <person name="Tice H."/>
            <person name="Cheng J.F."/>
            <person name="Han C."/>
            <person name="Detter J.C."/>
            <person name="Bruce D."/>
            <person name="Goodwin L."/>
            <person name="Chain P."/>
            <person name="Pitluck S."/>
            <person name="Goker M."/>
            <person name="Ovchinikova G."/>
            <person name="Pati A."/>
            <person name="Ivanova N."/>
            <person name="Mavromatis K."/>
            <person name="Chen A."/>
            <person name="Palaniappan K."/>
            <person name="Land M."/>
            <person name="Hauser L."/>
            <person name="Chang Y.J."/>
            <person name="Jeffries C.D."/>
            <person name="Bristow J."/>
            <person name="Eisen J.A."/>
            <person name="Markowitz V."/>
            <person name="Hugenholtz P."/>
            <person name="Kyrpides N.C."/>
            <person name="Klenk H.P."/>
        </authorList>
    </citation>
    <scope>NUCLEOTIDE SEQUENCE [LARGE SCALE GENOMIC DNA]</scope>
    <source>
        <strain evidence="3">DSM 44728 / CIP 108903 / NRRL B-16338 / NBRC 102104 / LLR-40K-21</strain>
    </source>
</reference>
<feature type="transmembrane region" description="Helical" evidence="1">
    <location>
        <begin position="205"/>
        <end position="225"/>
    </location>
</feature>
<keyword evidence="1" id="KW-0812">Transmembrane</keyword>
<dbReference type="eggNOG" id="ENOG50309SY">
    <property type="taxonomic scope" value="Bacteria"/>
</dbReference>
<proteinExistence type="predicted"/>
<keyword evidence="3" id="KW-1185">Reference proteome</keyword>
<keyword evidence="1" id="KW-0472">Membrane</keyword>
<feature type="transmembrane region" description="Helical" evidence="1">
    <location>
        <begin position="269"/>
        <end position="286"/>
    </location>
</feature>
<dbReference type="HOGENOM" id="CLU_816167_0_0_11"/>
<evidence type="ECO:0000313" key="2">
    <source>
        <dbReference type="EMBL" id="ADD41369.1"/>
    </source>
</evidence>
<feature type="transmembrane region" description="Helical" evidence="1">
    <location>
        <begin position="174"/>
        <end position="193"/>
    </location>
</feature>
<dbReference type="AlphaFoldDB" id="D3PXA6"/>
<dbReference type="KEGG" id="sna:Snas_1667"/>
<evidence type="ECO:0000256" key="1">
    <source>
        <dbReference type="SAM" id="Phobius"/>
    </source>
</evidence>
<feature type="transmembrane region" description="Helical" evidence="1">
    <location>
        <begin position="106"/>
        <end position="127"/>
    </location>
</feature>
<sequence length="336" mass="36250">MWRRFGPVIGLFLLAPFFGEFVLGNLTLSELPLGVLLAPMYGCGALLVRELGRRFGGGWPTMALLAVAYALAEEGPIDQLLWNDSYAGHDYISGPSYVPVLGTSVAAIQVVIALHAVWSICVPIAIAEAFTRDRRTTPWLRLPGLTVVGVLWVAGSLLVFYGNYVEERFMASPAQFITAGVVIGALIVAAFAIRGRRLAPMAGPAPAPWLVGGFGLVATSLYWAPNNLVTDTLSFEWIGVAIWFLVVAVGVFAVSRWSRRDGWDHRHRYALGAGAALTYVWMSFPVRPETGGSVTVDLVSNVVIGTLAVLILWLAWRRVHNGPSATSTVNGFQSAP</sequence>
<dbReference type="Proteomes" id="UP000000844">
    <property type="component" value="Chromosome"/>
</dbReference>
<feature type="transmembrane region" description="Helical" evidence="1">
    <location>
        <begin position="139"/>
        <end position="162"/>
    </location>
</feature>
<dbReference type="OrthoDB" id="8478704at2"/>
<feature type="transmembrane region" description="Helical" evidence="1">
    <location>
        <begin position="29"/>
        <end position="48"/>
    </location>
</feature>
<feature type="transmembrane region" description="Helical" evidence="1">
    <location>
        <begin position="55"/>
        <end position="72"/>
    </location>
</feature>
<dbReference type="STRING" id="446470.Snas_1667"/>
<keyword evidence="1" id="KW-1133">Transmembrane helix</keyword>
<dbReference type="RefSeq" id="WP_013016940.1">
    <property type="nucleotide sequence ID" value="NC_013947.1"/>
</dbReference>
<evidence type="ECO:0000313" key="3">
    <source>
        <dbReference type="Proteomes" id="UP000000844"/>
    </source>
</evidence>
<protein>
    <recommendedName>
        <fullName evidence="4">DUF998 domain-containing protein</fullName>
    </recommendedName>
</protein>